<dbReference type="InterPro" id="IPR007809">
    <property type="entry name" value="FlgN-like"/>
</dbReference>
<organism evidence="2 3">
    <name type="scientific">Fervidicella metallireducens AeB</name>
    <dbReference type="NCBI Taxonomy" id="1403537"/>
    <lineage>
        <taxon>Bacteria</taxon>
        <taxon>Bacillati</taxon>
        <taxon>Bacillota</taxon>
        <taxon>Clostridia</taxon>
        <taxon>Eubacteriales</taxon>
        <taxon>Clostridiaceae</taxon>
        <taxon>Fervidicella</taxon>
    </lineage>
</organism>
<dbReference type="SUPFAM" id="SSF140566">
    <property type="entry name" value="FlgN-like"/>
    <property type="match status" value="1"/>
</dbReference>
<sequence length="143" mass="15955">MNINEILTSQITVVKELSELLDYEKEVLKKDLASELPAIIEGKKEIARKIAVLEKNRQNLCGNKTADEMISEGIVDISKIEELRSLINIVKEKDETNLALTKQSLNYIRMITFALNPNNKNVVYKNNGAVGDTSSTGIFTTTV</sequence>
<dbReference type="Proteomes" id="UP000019681">
    <property type="component" value="Unassembled WGS sequence"/>
</dbReference>
<dbReference type="AlphaFoldDB" id="A0A017RVV3"/>
<reference evidence="2 3" key="1">
    <citation type="journal article" date="2014" name="Genome Announc.">
        <title>Draft Genome Sequence of Fervidicella metallireducens Strain AeBT, an Iron-Reducing Thermoanaerobe from the Great Artesian Basin.</title>
        <authorList>
            <person name="Patel B.K."/>
        </authorList>
    </citation>
    <scope>NUCLEOTIDE SEQUENCE [LARGE SCALE GENOMIC DNA]</scope>
    <source>
        <strain evidence="2 3">AeB</strain>
    </source>
</reference>
<keyword evidence="3" id="KW-1185">Reference proteome</keyword>
<dbReference type="STRING" id="1403537.Q428_05860"/>
<dbReference type="OrthoDB" id="1955067at2"/>
<evidence type="ECO:0000313" key="2">
    <source>
        <dbReference type="EMBL" id="EYE88817.1"/>
    </source>
</evidence>
<dbReference type="GO" id="GO:0044780">
    <property type="term" value="P:bacterial-type flagellum assembly"/>
    <property type="evidence" value="ECO:0007669"/>
    <property type="project" value="InterPro"/>
</dbReference>
<evidence type="ECO:0000313" key="3">
    <source>
        <dbReference type="Proteomes" id="UP000019681"/>
    </source>
</evidence>
<name>A0A017RVV3_9CLOT</name>
<accession>A0A017RVV3</accession>
<dbReference type="EMBL" id="AZQP01000013">
    <property type="protein sequence ID" value="EYE88817.1"/>
    <property type="molecule type" value="Genomic_DNA"/>
</dbReference>
<gene>
    <name evidence="2" type="ORF">Q428_05860</name>
</gene>
<dbReference type="RefSeq" id="WP_035379012.1">
    <property type="nucleotide sequence ID" value="NZ_AZQP01000013.1"/>
</dbReference>
<evidence type="ECO:0000256" key="1">
    <source>
        <dbReference type="ARBA" id="ARBA00022795"/>
    </source>
</evidence>
<comment type="caution">
    <text evidence="2">The sequence shown here is derived from an EMBL/GenBank/DDBJ whole genome shotgun (WGS) entry which is preliminary data.</text>
</comment>
<keyword evidence="1" id="KW-1005">Bacterial flagellum biogenesis</keyword>
<protein>
    <recommendedName>
        <fullName evidence="4">FlgN protein</fullName>
    </recommendedName>
</protein>
<proteinExistence type="predicted"/>
<evidence type="ECO:0008006" key="4">
    <source>
        <dbReference type="Google" id="ProtNLM"/>
    </source>
</evidence>
<dbReference type="Pfam" id="PF05130">
    <property type="entry name" value="FlgN"/>
    <property type="match status" value="1"/>
</dbReference>
<dbReference type="Gene3D" id="1.20.58.300">
    <property type="entry name" value="FlgN-like"/>
    <property type="match status" value="1"/>
</dbReference>
<dbReference type="InterPro" id="IPR036679">
    <property type="entry name" value="FlgN-like_sf"/>
</dbReference>